<sequence length="108" mass="12781">MRDKRTESLKINNKEEVRISKKNEATKATSKQFKPPRKLDVEGDIRGNWNKFKQAYQIFITTTNRKNTEKEIKAAIFLHLIGEEAVDLFNTFNLTADEKKEERRPKRK</sequence>
<accession>A0AAW1MJW2</accession>
<keyword evidence="2" id="KW-1185">Reference proteome</keyword>
<comment type="caution">
    <text evidence="1">The sequence shown here is derived from an EMBL/GenBank/DDBJ whole genome shotgun (WGS) entry which is preliminary data.</text>
</comment>
<reference evidence="1 2" key="1">
    <citation type="journal article" date="2024" name="BMC Genomics">
        <title>De novo assembly and annotation of Popillia japonica's genome with initial clues to its potential as an invasive pest.</title>
        <authorList>
            <person name="Cucini C."/>
            <person name="Boschi S."/>
            <person name="Funari R."/>
            <person name="Cardaioli E."/>
            <person name="Iannotti N."/>
            <person name="Marturano G."/>
            <person name="Paoli F."/>
            <person name="Bruttini M."/>
            <person name="Carapelli A."/>
            <person name="Frati F."/>
            <person name="Nardi F."/>
        </authorList>
    </citation>
    <scope>NUCLEOTIDE SEQUENCE [LARGE SCALE GENOMIC DNA]</scope>
    <source>
        <strain evidence="1">DMR45628</strain>
    </source>
</reference>
<dbReference type="Proteomes" id="UP001458880">
    <property type="component" value="Unassembled WGS sequence"/>
</dbReference>
<gene>
    <name evidence="1" type="ORF">QE152_g6190</name>
</gene>
<protein>
    <submittedName>
        <fullName evidence="1">Uncharacterized protein</fullName>
    </submittedName>
</protein>
<dbReference type="EMBL" id="JASPKY010000040">
    <property type="protein sequence ID" value="KAK9746395.1"/>
    <property type="molecule type" value="Genomic_DNA"/>
</dbReference>
<dbReference type="AlphaFoldDB" id="A0AAW1MJW2"/>
<evidence type="ECO:0000313" key="2">
    <source>
        <dbReference type="Proteomes" id="UP001458880"/>
    </source>
</evidence>
<name>A0AAW1MJW2_POPJA</name>
<evidence type="ECO:0000313" key="1">
    <source>
        <dbReference type="EMBL" id="KAK9746395.1"/>
    </source>
</evidence>
<organism evidence="1 2">
    <name type="scientific">Popillia japonica</name>
    <name type="common">Japanese beetle</name>
    <dbReference type="NCBI Taxonomy" id="7064"/>
    <lineage>
        <taxon>Eukaryota</taxon>
        <taxon>Metazoa</taxon>
        <taxon>Ecdysozoa</taxon>
        <taxon>Arthropoda</taxon>
        <taxon>Hexapoda</taxon>
        <taxon>Insecta</taxon>
        <taxon>Pterygota</taxon>
        <taxon>Neoptera</taxon>
        <taxon>Endopterygota</taxon>
        <taxon>Coleoptera</taxon>
        <taxon>Polyphaga</taxon>
        <taxon>Scarabaeiformia</taxon>
        <taxon>Scarabaeidae</taxon>
        <taxon>Rutelinae</taxon>
        <taxon>Popillia</taxon>
    </lineage>
</organism>
<proteinExistence type="predicted"/>